<evidence type="ECO:0000313" key="3">
    <source>
        <dbReference type="Proteomes" id="UP000094844"/>
    </source>
</evidence>
<dbReference type="EMBL" id="FMIQ01000006">
    <property type="protein sequence ID" value="SCM51219.1"/>
    <property type="molecule type" value="Genomic_DNA"/>
</dbReference>
<evidence type="ECO:0000256" key="1">
    <source>
        <dbReference type="SAM" id="Phobius"/>
    </source>
</evidence>
<evidence type="ECO:0000313" key="2">
    <source>
        <dbReference type="EMBL" id="SCM51219.1"/>
    </source>
</evidence>
<keyword evidence="1" id="KW-1133">Transmembrane helix</keyword>
<keyword evidence="1" id="KW-0472">Membrane</keyword>
<dbReference type="Proteomes" id="UP000094844">
    <property type="component" value="Unassembled WGS sequence"/>
</dbReference>
<gene>
    <name evidence="2" type="ORF">BN1044_00674</name>
</gene>
<name>A0A1C6YWP4_HAFAL</name>
<reference evidence="2 3" key="1">
    <citation type="submission" date="2016-09" db="EMBL/GenBank/DDBJ databases">
        <authorList>
            <person name="Capua I."/>
            <person name="De Benedictis P."/>
            <person name="Joannis T."/>
            <person name="Lombin L.H."/>
            <person name="Cattoli G."/>
        </authorList>
    </citation>
    <scope>NUCLEOTIDE SEQUENCE [LARGE SCALE GENOMIC DNA]</scope>
    <source>
        <strain evidence="2 3">GB001</strain>
    </source>
</reference>
<protein>
    <submittedName>
        <fullName evidence="2">Uncharacterized protein</fullName>
    </submittedName>
</protein>
<accession>A0A1C6YWP4</accession>
<organism evidence="2 3">
    <name type="scientific">Hafnia alvei</name>
    <dbReference type="NCBI Taxonomy" id="569"/>
    <lineage>
        <taxon>Bacteria</taxon>
        <taxon>Pseudomonadati</taxon>
        <taxon>Pseudomonadota</taxon>
        <taxon>Gammaproteobacteria</taxon>
        <taxon>Enterobacterales</taxon>
        <taxon>Hafniaceae</taxon>
        <taxon>Hafnia</taxon>
    </lineage>
</organism>
<feature type="transmembrane region" description="Helical" evidence="1">
    <location>
        <begin position="6"/>
        <end position="25"/>
    </location>
</feature>
<feature type="transmembrane region" description="Helical" evidence="1">
    <location>
        <begin position="75"/>
        <end position="101"/>
    </location>
</feature>
<dbReference type="AlphaFoldDB" id="A0A1C6YWP4"/>
<keyword evidence="1" id="KW-0812">Transmembrane</keyword>
<dbReference type="RefSeq" id="WP_139130875.1">
    <property type="nucleotide sequence ID" value="NZ_FMIQ01000006.1"/>
</dbReference>
<feature type="transmembrane region" description="Helical" evidence="1">
    <location>
        <begin position="152"/>
        <end position="170"/>
    </location>
</feature>
<dbReference type="OrthoDB" id="6508717at2"/>
<sequence length="257" mass="29011">MKKINVFVWIGLSINIIMGVFLWYVSSMPQEYYDGLSYSERNLIEIMSVMIVPWFICVLMQIASVFVLFKSTTMSLTLAIVGSIIMLPTSCIFLTGYVFSYETERNKKLPVFSIEKTPSNEAALYFNVSYIIMLKLVMAGVGVIAIMFGSAIGWLLVVSGVIGWITTFRLKDRIAIGVIHDKLIITMRPCSDTYLVPLSDVMLVKENKNAVVLRINCDDFNRKCTLNKSMLEGENKQVMLDEILSKIANKEAISVHQ</sequence>
<proteinExistence type="predicted"/>
<feature type="transmembrane region" description="Helical" evidence="1">
    <location>
        <begin position="46"/>
        <end position="69"/>
    </location>
</feature>